<feature type="non-terminal residue" evidence="1">
    <location>
        <position position="220"/>
    </location>
</feature>
<name>A0A382ULZ0_9ZZZZ</name>
<dbReference type="AlphaFoldDB" id="A0A382ULZ0"/>
<reference evidence="1" key="1">
    <citation type="submission" date="2018-05" db="EMBL/GenBank/DDBJ databases">
        <authorList>
            <person name="Lanie J.A."/>
            <person name="Ng W.-L."/>
            <person name="Kazmierczak K.M."/>
            <person name="Andrzejewski T.M."/>
            <person name="Davidsen T.M."/>
            <person name="Wayne K.J."/>
            <person name="Tettelin H."/>
            <person name="Glass J.I."/>
            <person name="Rusch D."/>
            <person name="Podicherti R."/>
            <person name="Tsui H.-C.T."/>
            <person name="Winkler M.E."/>
        </authorList>
    </citation>
    <scope>NUCLEOTIDE SEQUENCE</scope>
</reference>
<sequence length="220" mass="24297">MLLESLPINLLKLLSVNGFSQGLPKLSQFLKPGAYFNATVLEYFPQKHKAIIKVDDKTIVVATRQSLTPGYSFSVHLDQLALRSPLSMKIISPENLLPSEFEDKAHISKKYNAIIDNRKASKENMKINPNPETNIQKGEISSAKSHLVPKKNELNLLSGKSLDGDVVYVTGESSGIVKIKNRLMSAFFPGVKPKVGEKVSLIVTTFKDSFRLIASQESAN</sequence>
<protein>
    <recommendedName>
        <fullName evidence="2">TRAM domain-containing protein</fullName>
    </recommendedName>
</protein>
<proteinExistence type="predicted"/>
<organism evidence="1">
    <name type="scientific">marine metagenome</name>
    <dbReference type="NCBI Taxonomy" id="408172"/>
    <lineage>
        <taxon>unclassified sequences</taxon>
        <taxon>metagenomes</taxon>
        <taxon>ecological metagenomes</taxon>
    </lineage>
</organism>
<evidence type="ECO:0008006" key="2">
    <source>
        <dbReference type="Google" id="ProtNLM"/>
    </source>
</evidence>
<gene>
    <name evidence="1" type="ORF">METZ01_LOCUS387582</name>
</gene>
<evidence type="ECO:0000313" key="1">
    <source>
        <dbReference type="EMBL" id="SVD34728.1"/>
    </source>
</evidence>
<dbReference type="EMBL" id="UINC01144913">
    <property type="protein sequence ID" value="SVD34728.1"/>
    <property type="molecule type" value="Genomic_DNA"/>
</dbReference>
<accession>A0A382ULZ0</accession>